<feature type="compositionally biased region" description="Polar residues" evidence="1">
    <location>
        <begin position="146"/>
        <end position="165"/>
    </location>
</feature>
<sequence>MVSFALRPFAFLTLAAVAFAAPAAQVETTQALAADHAAPLLHCSQPGQVNMAPAAVKKDSFPMENHGVDTHSYQQAANNAQAQHGQEQMTPMWLIFPCEDNCQNNMAAQQQKMPGSAPADNHRGLGLFQKSAAGVVRKSSEGGPQKSPSSVAQNNKSGQLVGNLSNKSGQLVGKAAVAANGKNAVQIGRDGKPIAGRLLLLPLLPLLLLPLLLLLMPLNKR</sequence>
<dbReference type="RefSeq" id="XP_040748091.1">
    <property type="nucleotide sequence ID" value="XM_040886336.1"/>
</dbReference>
<evidence type="ECO:0000256" key="1">
    <source>
        <dbReference type="SAM" id="MobiDB-lite"/>
    </source>
</evidence>
<feature type="region of interest" description="Disordered" evidence="1">
    <location>
        <begin position="133"/>
        <end position="165"/>
    </location>
</feature>
<evidence type="ECO:0000313" key="5">
    <source>
        <dbReference type="Proteomes" id="UP000193922"/>
    </source>
</evidence>
<accession>A0A1Y1WMT5</accession>
<feature type="transmembrane region" description="Helical" evidence="2">
    <location>
        <begin position="198"/>
        <end position="218"/>
    </location>
</feature>
<dbReference type="GeneID" id="63802984"/>
<dbReference type="AlphaFoldDB" id="A0A1Y1WMT5"/>
<dbReference type="EMBL" id="MCFD01000001">
    <property type="protein sequence ID" value="ORX74880.1"/>
    <property type="molecule type" value="Genomic_DNA"/>
</dbReference>
<name>A0A1Y1WMT5_9FUNG</name>
<keyword evidence="2" id="KW-0472">Membrane</keyword>
<keyword evidence="2" id="KW-0812">Transmembrane</keyword>
<evidence type="ECO:0000256" key="3">
    <source>
        <dbReference type="SAM" id="SignalP"/>
    </source>
</evidence>
<organism evidence="4 5">
    <name type="scientific">Linderina pennispora</name>
    <dbReference type="NCBI Taxonomy" id="61395"/>
    <lineage>
        <taxon>Eukaryota</taxon>
        <taxon>Fungi</taxon>
        <taxon>Fungi incertae sedis</taxon>
        <taxon>Zoopagomycota</taxon>
        <taxon>Kickxellomycotina</taxon>
        <taxon>Kickxellomycetes</taxon>
        <taxon>Kickxellales</taxon>
        <taxon>Kickxellaceae</taxon>
        <taxon>Linderina</taxon>
    </lineage>
</organism>
<proteinExistence type="predicted"/>
<comment type="caution">
    <text evidence="4">The sequence shown here is derived from an EMBL/GenBank/DDBJ whole genome shotgun (WGS) entry which is preliminary data.</text>
</comment>
<protein>
    <submittedName>
        <fullName evidence="4">Uncharacterized protein</fullName>
    </submittedName>
</protein>
<reference evidence="4 5" key="1">
    <citation type="submission" date="2016-07" db="EMBL/GenBank/DDBJ databases">
        <title>Pervasive Adenine N6-methylation of Active Genes in Fungi.</title>
        <authorList>
            <consortium name="DOE Joint Genome Institute"/>
            <person name="Mondo S.J."/>
            <person name="Dannebaum R.O."/>
            <person name="Kuo R.C."/>
            <person name="Labutti K."/>
            <person name="Haridas S."/>
            <person name="Kuo A."/>
            <person name="Salamov A."/>
            <person name="Ahrendt S.R."/>
            <person name="Lipzen A."/>
            <person name="Sullivan W."/>
            <person name="Andreopoulos W.B."/>
            <person name="Clum A."/>
            <person name="Lindquist E."/>
            <person name="Daum C."/>
            <person name="Ramamoorthy G.K."/>
            <person name="Gryganskyi A."/>
            <person name="Culley D."/>
            <person name="Magnuson J.K."/>
            <person name="James T.Y."/>
            <person name="O'Malley M.A."/>
            <person name="Stajich J.E."/>
            <person name="Spatafora J.W."/>
            <person name="Visel A."/>
            <person name="Grigoriev I.V."/>
        </authorList>
    </citation>
    <scope>NUCLEOTIDE SEQUENCE [LARGE SCALE GENOMIC DNA]</scope>
    <source>
        <strain evidence="4 5">ATCC 12442</strain>
    </source>
</reference>
<dbReference type="Proteomes" id="UP000193922">
    <property type="component" value="Unassembled WGS sequence"/>
</dbReference>
<feature type="chain" id="PRO_5012892191" evidence="3">
    <location>
        <begin position="21"/>
        <end position="221"/>
    </location>
</feature>
<keyword evidence="3" id="KW-0732">Signal</keyword>
<feature type="signal peptide" evidence="3">
    <location>
        <begin position="1"/>
        <end position="20"/>
    </location>
</feature>
<evidence type="ECO:0000256" key="2">
    <source>
        <dbReference type="SAM" id="Phobius"/>
    </source>
</evidence>
<keyword evidence="5" id="KW-1185">Reference proteome</keyword>
<evidence type="ECO:0000313" key="4">
    <source>
        <dbReference type="EMBL" id="ORX74880.1"/>
    </source>
</evidence>
<gene>
    <name evidence="4" type="ORF">DL89DRAFT_264663</name>
</gene>
<keyword evidence="2" id="KW-1133">Transmembrane helix</keyword>